<dbReference type="KEGG" id="tut:107365487"/>
<evidence type="ECO:0000256" key="6">
    <source>
        <dbReference type="ARBA" id="ARBA00023145"/>
    </source>
</evidence>
<dbReference type="SUPFAM" id="SSF52129">
    <property type="entry name" value="Caspase-like"/>
    <property type="match status" value="1"/>
</dbReference>
<feature type="domain" description="Caspase family p10" evidence="8">
    <location>
        <begin position="203"/>
        <end position="298"/>
    </location>
</feature>
<organism evidence="10 11">
    <name type="scientific">Tetranychus urticae</name>
    <name type="common">Two-spotted spider mite</name>
    <dbReference type="NCBI Taxonomy" id="32264"/>
    <lineage>
        <taxon>Eukaryota</taxon>
        <taxon>Metazoa</taxon>
        <taxon>Ecdysozoa</taxon>
        <taxon>Arthropoda</taxon>
        <taxon>Chelicerata</taxon>
        <taxon>Arachnida</taxon>
        <taxon>Acari</taxon>
        <taxon>Acariformes</taxon>
        <taxon>Trombidiformes</taxon>
        <taxon>Prostigmata</taxon>
        <taxon>Eleutherengona</taxon>
        <taxon>Raphignathae</taxon>
        <taxon>Tetranychoidea</taxon>
        <taxon>Tetranychidae</taxon>
        <taxon>Tetranychus</taxon>
    </lineage>
</organism>
<protein>
    <recommendedName>
        <fullName evidence="12">Caspase</fullName>
    </recommendedName>
</protein>
<dbReference type="PROSITE" id="PS01121">
    <property type="entry name" value="CASPASE_HIS"/>
    <property type="match status" value="1"/>
</dbReference>
<dbReference type="PROSITE" id="PS50207">
    <property type="entry name" value="CASPASE_P10"/>
    <property type="match status" value="1"/>
</dbReference>
<feature type="domain" description="Caspase family p20" evidence="9">
    <location>
        <begin position="62"/>
        <end position="185"/>
    </location>
</feature>
<evidence type="ECO:0000313" key="10">
    <source>
        <dbReference type="EnsemblMetazoa" id="tetur15g02850.1"/>
    </source>
</evidence>
<accession>T1KMT8</accession>
<dbReference type="InterPro" id="IPR029030">
    <property type="entry name" value="Caspase-like_dom_sf"/>
</dbReference>
<keyword evidence="6" id="KW-0865">Zymogen</keyword>
<keyword evidence="11" id="KW-1185">Reference proteome</keyword>
<evidence type="ECO:0000256" key="1">
    <source>
        <dbReference type="ARBA" id="ARBA00010134"/>
    </source>
</evidence>
<sequence>MSEGADVIETCKPSCFPKIIDEETQKAIDEVDSNFLRISLFKQKNSALLSDPGDEYLMSHKRRGKCVIFNHRYFDEKSLNERKGTEIDAHALRKCFNEYGFDVKTYDDLTVAELITMLKALSKEDHSDADCFACCIMTHGDQANLWARNDKYPIDLLFTHFTADNCPTLAGKPKLFFVQACRGDKLDPGVILKIGGDETDSARYYTIPTWADFLIAYSTVPGYYSWRNTRDGSWFMQSLAEVMLMHGNDLSFLDIMTKVNRKVAYDYTSSMTNDKKFDKQKQAPSTVHMLTRRLVLRSKKTKSEVRVAASNSVKDTNQVIENINKQMVSTVIVSNSSSTTTAVSTRVMNTAEVQQIQTNAITQQVTKDVKI</sequence>
<evidence type="ECO:0008006" key="12">
    <source>
        <dbReference type="Google" id="ProtNLM"/>
    </source>
</evidence>
<dbReference type="GO" id="GO:0045751">
    <property type="term" value="P:negative regulation of Toll signaling pathway"/>
    <property type="evidence" value="ECO:0007669"/>
    <property type="project" value="UniProtKB-ARBA"/>
</dbReference>
<evidence type="ECO:0000256" key="4">
    <source>
        <dbReference type="ARBA" id="ARBA00022801"/>
    </source>
</evidence>
<dbReference type="InterPro" id="IPR011600">
    <property type="entry name" value="Pept_C14_caspase"/>
</dbReference>
<dbReference type="PRINTS" id="PR00376">
    <property type="entry name" value="IL1BCENZYME"/>
</dbReference>
<evidence type="ECO:0000256" key="7">
    <source>
        <dbReference type="RuleBase" id="RU003971"/>
    </source>
</evidence>
<dbReference type="eggNOG" id="KOG3573">
    <property type="taxonomic scope" value="Eukaryota"/>
</dbReference>
<name>T1KMT8_TETUR</name>
<dbReference type="Gene3D" id="3.40.50.1460">
    <property type="match status" value="1"/>
</dbReference>
<keyword evidence="3" id="KW-0053">Apoptosis</keyword>
<evidence type="ECO:0000259" key="9">
    <source>
        <dbReference type="PROSITE" id="PS50208"/>
    </source>
</evidence>
<dbReference type="OMA" id="ENTGMNV"/>
<evidence type="ECO:0000313" key="11">
    <source>
        <dbReference type="Proteomes" id="UP000015104"/>
    </source>
</evidence>
<proteinExistence type="inferred from homology"/>
<comment type="similarity">
    <text evidence="1 7">Belongs to the peptidase C14A family.</text>
</comment>
<dbReference type="AlphaFoldDB" id="T1KMT8"/>
<dbReference type="GO" id="GO:0004197">
    <property type="term" value="F:cysteine-type endopeptidase activity"/>
    <property type="evidence" value="ECO:0007669"/>
    <property type="project" value="InterPro"/>
</dbReference>
<dbReference type="GO" id="GO:0006508">
    <property type="term" value="P:proteolysis"/>
    <property type="evidence" value="ECO:0007669"/>
    <property type="project" value="UniProtKB-KW"/>
</dbReference>
<dbReference type="GO" id="GO:0005737">
    <property type="term" value="C:cytoplasm"/>
    <property type="evidence" value="ECO:0007669"/>
    <property type="project" value="TreeGrafter"/>
</dbReference>
<keyword evidence="2" id="KW-0645">Protease</keyword>
<dbReference type="SMART" id="SM00115">
    <property type="entry name" value="CASc"/>
    <property type="match status" value="1"/>
</dbReference>
<gene>
    <name evidence="10" type="primary">107365487</name>
</gene>
<dbReference type="FunFam" id="3.40.50.1460:FF:000001">
    <property type="entry name" value="Caspase-3 preproprotein"/>
    <property type="match status" value="1"/>
</dbReference>
<dbReference type="Pfam" id="PF00656">
    <property type="entry name" value="Peptidase_C14"/>
    <property type="match status" value="1"/>
</dbReference>
<dbReference type="OrthoDB" id="6416614at2759"/>
<dbReference type="PANTHER" id="PTHR10454">
    <property type="entry name" value="CASPASE"/>
    <property type="match status" value="1"/>
</dbReference>
<dbReference type="CDD" id="cd00032">
    <property type="entry name" value="CASc"/>
    <property type="match status" value="1"/>
</dbReference>
<dbReference type="GO" id="GO:0045476">
    <property type="term" value="P:nurse cell apoptotic process"/>
    <property type="evidence" value="ECO:0007669"/>
    <property type="project" value="UniProtKB-ARBA"/>
</dbReference>
<evidence type="ECO:0000259" key="8">
    <source>
        <dbReference type="PROSITE" id="PS50207"/>
    </source>
</evidence>
<evidence type="ECO:0000256" key="2">
    <source>
        <dbReference type="ARBA" id="ARBA00022670"/>
    </source>
</evidence>
<dbReference type="InterPro" id="IPR001309">
    <property type="entry name" value="Pept_C14_p20"/>
</dbReference>
<dbReference type="PANTHER" id="PTHR10454:SF232">
    <property type="entry name" value="AT03047P-RELATED"/>
    <property type="match status" value="1"/>
</dbReference>
<keyword evidence="4" id="KW-0378">Hydrolase</keyword>
<dbReference type="InterPro" id="IPR002398">
    <property type="entry name" value="Pept_C14"/>
</dbReference>
<reference evidence="10" key="2">
    <citation type="submission" date="2015-06" db="UniProtKB">
        <authorList>
            <consortium name="EnsemblMetazoa"/>
        </authorList>
    </citation>
    <scope>IDENTIFICATION</scope>
</reference>
<dbReference type="GO" id="GO:0016322">
    <property type="term" value="P:neuron remodeling"/>
    <property type="evidence" value="ECO:0007669"/>
    <property type="project" value="UniProtKB-ARBA"/>
</dbReference>
<reference evidence="11" key="1">
    <citation type="submission" date="2011-08" db="EMBL/GenBank/DDBJ databases">
        <authorList>
            <person name="Rombauts S."/>
        </authorList>
    </citation>
    <scope>NUCLEOTIDE SEQUENCE</scope>
    <source>
        <strain evidence="11">London</strain>
    </source>
</reference>
<dbReference type="HOGENOM" id="CLU_036904_2_0_1"/>
<evidence type="ECO:0000256" key="3">
    <source>
        <dbReference type="ARBA" id="ARBA00022703"/>
    </source>
</evidence>
<dbReference type="STRING" id="32264.T1KMT8"/>
<dbReference type="Proteomes" id="UP000015104">
    <property type="component" value="Unassembled WGS sequence"/>
</dbReference>
<dbReference type="EnsemblMetazoa" id="tetur15g02850.1">
    <property type="protein sequence ID" value="tetur15g02850.1"/>
    <property type="gene ID" value="tetur15g02850"/>
</dbReference>
<dbReference type="PROSITE" id="PS01122">
    <property type="entry name" value="CASPASE_CYS"/>
    <property type="match status" value="1"/>
</dbReference>
<keyword evidence="5" id="KW-0788">Thiol protease</keyword>
<dbReference type="GO" id="GO:0043525">
    <property type="term" value="P:positive regulation of neuron apoptotic process"/>
    <property type="evidence" value="ECO:0007669"/>
    <property type="project" value="TreeGrafter"/>
</dbReference>
<dbReference type="InterPro" id="IPR033139">
    <property type="entry name" value="Caspase_cys_AS"/>
</dbReference>
<evidence type="ECO:0000256" key="5">
    <source>
        <dbReference type="ARBA" id="ARBA00022807"/>
    </source>
</evidence>
<dbReference type="EMBL" id="CAEY01000249">
    <property type="status" value="NOT_ANNOTATED_CDS"/>
    <property type="molecule type" value="Genomic_DNA"/>
</dbReference>
<dbReference type="GO" id="GO:1990525">
    <property type="term" value="F:BIR domain binding"/>
    <property type="evidence" value="ECO:0007669"/>
    <property type="project" value="UniProtKB-ARBA"/>
</dbReference>
<dbReference type="InterPro" id="IPR002138">
    <property type="entry name" value="Pept_C14_p10"/>
</dbReference>
<dbReference type="PROSITE" id="PS50208">
    <property type="entry name" value="CASPASE_P20"/>
    <property type="match status" value="1"/>
</dbReference>
<dbReference type="InterPro" id="IPR015917">
    <property type="entry name" value="Pept_C14A"/>
</dbReference>
<dbReference type="InterPro" id="IPR016129">
    <property type="entry name" value="Caspase_his_AS"/>
</dbReference>